<evidence type="ECO:0000313" key="2">
    <source>
        <dbReference type="EMBL" id="KAJ9595473.1"/>
    </source>
</evidence>
<feature type="compositionally biased region" description="Low complexity" evidence="1">
    <location>
        <begin position="25"/>
        <end position="43"/>
    </location>
</feature>
<protein>
    <submittedName>
        <fullName evidence="2">Uncharacterized protein</fullName>
    </submittedName>
</protein>
<feature type="region of interest" description="Disordered" evidence="1">
    <location>
        <begin position="1"/>
        <end position="46"/>
    </location>
</feature>
<evidence type="ECO:0000313" key="3">
    <source>
        <dbReference type="Proteomes" id="UP001233999"/>
    </source>
</evidence>
<feature type="compositionally biased region" description="Polar residues" evidence="1">
    <location>
        <begin position="180"/>
        <end position="190"/>
    </location>
</feature>
<proteinExistence type="predicted"/>
<reference evidence="2" key="1">
    <citation type="journal article" date="2023" name="IScience">
        <title>Live-bearing cockroach genome reveals convergent evolutionary mechanisms linked to viviparity in insects and beyond.</title>
        <authorList>
            <person name="Fouks B."/>
            <person name="Harrison M.C."/>
            <person name="Mikhailova A.A."/>
            <person name="Marchal E."/>
            <person name="English S."/>
            <person name="Carruthers M."/>
            <person name="Jennings E.C."/>
            <person name="Chiamaka E.L."/>
            <person name="Frigard R.A."/>
            <person name="Pippel M."/>
            <person name="Attardo G.M."/>
            <person name="Benoit J.B."/>
            <person name="Bornberg-Bauer E."/>
            <person name="Tobe S.S."/>
        </authorList>
    </citation>
    <scope>NUCLEOTIDE SEQUENCE</scope>
    <source>
        <strain evidence="2">Stay&amp;Tobe</strain>
    </source>
</reference>
<name>A0AAD8AAJ5_DIPPU</name>
<feature type="region of interest" description="Disordered" evidence="1">
    <location>
        <begin position="166"/>
        <end position="190"/>
    </location>
</feature>
<feature type="compositionally biased region" description="Polar residues" evidence="1">
    <location>
        <begin position="7"/>
        <end position="23"/>
    </location>
</feature>
<feature type="compositionally biased region" description="Low complexity" evidence="1">
    <location>
        <begin position="170"/>
        <end position="179"/>
    </location>
</feature>
<evidence type="ECO:0000256" key="1">
    <source>
        <dbReference type="SAM" id="MobiDB-lite"/>
    </source>
</evidence>
<sequence>MMKETLHSSAQSSTPKNDTSTAPDPSIVPTAATSAPSTGATPSIPFATLTQTDLIKTEIELSDESYSETHQSDTGDCFESVIDISETKFYEQPMTSQSETGDCFESEIDISETKFYEQPITSQSAVFDEMPGTSKSNTSKKRKAEETIMSDSKYLKANDVDSALQKLEQTSDSSTQSSTPGDVTSTFPTDTMPQGHLLVLKLIPLKQKLDC</sequence>
<accession>A0AAD8AAJ5</accession>
<reference evidence="2" key="2">
    <citation type="submission" date="2023-05" db="EMBL/GenBank/DDBJ databases">
        <authorList>
            <person name="Fouks B."/>
        </authorList>
    </citation>
    <scope>NUCLEOTIDE SEQUENCE</scope>
    <source>
        <strain evidence="2">Stay&amp;Tobe</strain>
        <tissue evidence="2">Testes</tissue>
    </source>
</reference>
<organism evidence="2 3">
    <name type="scientific">Diploptera punctata</name>
    <name type="common">Pacific beetle cockroach</name>
    <dbReference type="NCBI Taxonomy" id="6984"/>
    <lineage>
        <taxon>Eukaryota</taxon>
        <taxon>Metazoa</taxon>
        <taxon>Ecdysozoa</taxon>
        <taxon>Arthropoda</taxon>
        <taxon>Hexapoda</taxon>
        <taxon>Insecta</taxon>
        <taxon>Pterygota</taxon>
        <taxon>Neoptera</taxon>
        <taxon>Polyneoptera</taxon>
        <taxon>Dictyoptera</taxon>
        <taxon>Blattodea</taxon>
        <taxon>Blaberoidea</taxon>
        <taxon>Blaberidae</taxon>
        <taxon>Diplopterinae</taxon>
        <taxon>Diploptera</taxon>
    </lineage>
</organism>
<dbReference type="EMBL" id="JASPKZ010002336">
    <property type="protein sequence ID" value="KAJ9595473.1"/>
    <property type="molecule type" value="Genomic_DNA"/>
</dbReference>
<gene>
    <name evidence="2" type="ORF">L9F63_013337</name>
</gene>
<dbReference type="AlphaFoldDB" id="A0AAD8AAJ5"/>
<feature type="region of interest" description="Disordered" evidence="1">
    <location>
        <begin position="127"/>
        <end position="152"/>
    </location>
</feature>
<keyword evidence="3" id="KW-1185">Reference proteome</keyword>
<comment type="caution">
    <text evidence="2">The sequence shown here is derived from an EMBL/GenBank/DDBJ whole genome shotgun (WGS) entry which is preliminary data.</text>
</comment>
<dbReference type="Proteomes" id="UP001233999">
    <property type="component" value="Unassembled WGS sequence"/>
</dbReference>